<name>A0A6M3X4P0_9ZZZZ</name>
<sequence length="70" mass="8231">MNVTTEQLKELDSQHPGMRNGFKSAEDWEFLELLQLPAQLTIINLKRIFGLNVKKIEHNPFNNTYILYLN</sequence>
<dbReference type="EMBL" id="MT143871">
    <property type="protein sequence ID" value="QJB04081.1"/>
    <property type="molecule type" value="Genomic_DNA"/>
</dbReference>
<evidence type="ECO:0000313" key="2">
    <source>
        <dbReference type="EMBL" id="QJA71039.1"/>
    </source>
</evidence>
<evidence type="ECO:0000313" key="4">
    <source>
        <dbReference type="EMBL" id="QJH92702.1"/>
    </source>
</evidence>
<proteinExistence type="predicted"/>
<organism evidence="4">
    <name type="scientific">viral metagenome</name>
    <dbReference type="NCBI Taxonomy" id="1070528"/>
    <lineage>
        <taxon>unclassified sequences</taxon>
        <taxon>metagenomes</taxon>
        <taxon>organismal metagenomes</taxon>
    </lineage>
</organism>
<accession>A0A6M3X4P0</accession>
<dbReference type="AlphaFoldDB" id="A0A6M3X4P0"/>
<dbReference type="EMBL" id="MT143913">
    <property type="protein sequence ID" value="QJH92702.1"/>
    <property type="molecule type" value="Genomic_DNA"/>
</dbReference>
<protein>
    <submittedName>
        <fullName evidence="4">Uncharacterized protein</fullName>
    </submittedName>
</protein>
<gene>
    <name evidence="4" type="ORF">MM171A02499_0001</name>
    <name evidence="3" type="ORF">MM171B00494_0017</name>
    <name evidence="2" type="ORF">MM415A03406_0015</name>
    <name evidence="1" type="ORF">MM415B00750_0023</name>
</gene>
<dbReference type="EMBL" id="MT141841">
    <property type="protein sequence ID" value="QJA71039.1"/>
    <property type="molecule type" value="Genomic_DNA"/>
</dbReference>
<dbReference type="EMBL" id="MT141476">
    <property type="protein sequence ID" value="QJA62619.1"/>
    <property type="molecule type" value="Genomic_DNA"/>
</dbReference>
<evidence type="ECO:0000313" key="1">
    <source>
        <dbReference type="EMBL" id="QJA62619.1"/>
    </source>
</evidence>
<evidence type="ECO:0000313" key="3">
    <source>
        <dbReference type="EMBL" id="QJB04081.1"/>
    </source>
</evidence>
<reference evidence="4" key="1">
    <citation type="submission" date="2020-03" db="EMBL/GenBank/DDBJ databases">
        <title>The deep terrestrial virosphere.</title>
        <authorList>
            <person name="Holmfeldt K."/>
            <person name="Nilsson E."/>
            <person name="Simone D."/>
            <person name="Lopez-Fernandez M."/>
            <person name="Wu X."/>
            <person name="de Brujin I."/>
            <person name="Lundin D."/>
            <person name="Andersson A."/>
            <person name="Bertilsson S."/>
            <person name="Dopson M."/>
        </authorList>
    </citation>
    <scope>NUCLEOTIDE SEQUENCE</scope>
    <source>
        <strain evidence="4">MM171A02499</strain>
        <strain evidence="3">MM171B00494</strain>
        <strain evidence="2">MM415A03406</strain>
        <strain evidence="1">MM415B00750</strain>
    </source>
</reference>